<keyword evidence="6" id="KW-0547">Nucleotide-binding</keyword>
<feature type="domain" description="Carbohydrate kinase FGGY C-terminal" evidence="8">
    <location>
        <begin position="302"/>
        <end position="493"/>
    </location>
</feature>
<keyword evidence="2 6" id="KW-0859">Xylose metabolism</keyword>
<comment type="caution">
    <text evidence="9">The sequence shown here is derived from an EMBL/GenBank/DDBJ whole genome shotgun (WGS) entry which is preliminary data.</text>
</comment>
<dbReference type="Gene3D" id="3.30.420.40">
    <property type="match status" value="2"/>
</dbReference>
<evidence type="ECO:0000256" key="4">
    <source>
        <dbReference type="ARBA" id="ARBA00022777"/>
    </source>
</evidence>
<dbReference type="GO" id="GO:0005829">
    <property type="term" value="C:cytosol"/>
    <property type="evidence" value="ECO:0007669"/>
    <property type="project" value="TreeGrafter"/>
</dbReference>
<evidence type="ECO:0000256" key="5">
    <source>
        <dbReference type="ARBA" id="ARBA00048885"/>
    </source>
</evidence>
<dbReference type="EC" id="2.7.1.17" evidence="6"/>
<dbReference type="AlphaFoldDB" id="A0A9W8G9Q6"/>
<gene>
    <name evidence="9" type="ORF">GGI25_002152</name>
</gene>
<comment type="catalytic activity">
    <reaction evidence="5 6">
        <text>D-xylulose + ATP = D-xylulose 5-phosphate + ADP + H(+)</text>
        <dbReference type="Rhea" id="RHEA:10964"/>
        <dbReference type="ChEBI" id="CHEBI:15378"/>
        <dbReference type="ChEBI" id="CHEBI:17140"/>
        <dbReference type="ChEBI" id="CHEBI:30616"/>
        <dbReference type="ChEBI" id="CHEBI:57737"/>
        <dbReference type="ChEBI" id="CHEBI:456216"/>
        <dbReference type="EC" id="2.7.1.17"/>
    </reaction>
</comment>
<dbReference type="PANTHER" id="PTHR10196:SF57">
    <property type="entry name" value="XYLULOSE KINASE"/>
    <property type="match status" value="1"/>
</dbReference>
<dbReference type="GO" id="GO:0042732">
    <property type="term" value="P:D-xylose metabolic process"/>
    <property type="evidence" value="ECO:0007669"/>
    <property type="project" value="UniProtKB-UniRule"/>
</dbReference>
<dbReference type="CDD" id="cd07776">
    <property type="entry name" value="ASKHA_NBD_FGGY_SpXK-like"/>
    <property type="match status" value="1"/>
</dbReference>
<evidence type="ECO:0000313" key="10">
    <source>
        <dbReference type="Proteomes" id="UP001151518"/>
    </source>
</evidence>
<keyword evidence="6" id="KW-0119">Carbohydrate metabolism</keyword>
<dbReference type="SUPFAM" id="SSF53067">
    <property type="entry name" value="Actin-like ATPase domain"/>
    <property type="match status" value="2"/>
</dbReference>
<protein>
    <recommendedName>
        <fullName evidence="6">Xylulose kinase</fullName>
        <ecNumber evidence="6">2.7.1.17</ecNumber>
    </recommendedName>
</protein>
<dbReference type="GO" id="GO:0005524">
    <property type="term" value="F:ATP binding"/>
    <property type="evidence" value="ECO:0007669"/>
    <property type="project" value="UniProtKB-UniRule"/>
</dbReference>
<dbReference type="Pfam" id="PF00370">
    <property type="entry name" value="FGGY_N"/>
    <property type="match status" value="1"/>
</dbReference>
<comment type="similarity">
    <text evidence="1 6">Belongs to the FGGY kinase family.</text>
</comment>
<comment type="function">
    <text evidence="6">Highly specific D-xylulose kinase which participates in the catabolism of xylose. Xylose is a major component of hemicelluloses such as xylan. Most fungi utilize D-xylose via three enzymatic reactions, xylose reductase (XR), xylitol dehydrogenase (XDH), and xylulokinase, to form xylulose 5-phosphate, which enters pentose phosphate pathway.</text>
</comment>
<evidence type="ECO:0000259" key="8">
    <source>
        <dbReference type="Pfam" id="PF02782"/>
    </source>
</evidence>
<evidence type="ECO:0000256" key="2">
    <source>
        <dbReference type="ARBA" id="ARBA00022629"/>
    </source>
</evidence>
<keyword evidence="4 6" id="KW-0418">Kinase</keyword>
<organism evidence="9 10">
    <name type="scientific">Coemansia spiralis</name>
    <dbReference type="NCBI Taxonomy" id="417178"/>
    <lineage>
        <taxon>Eukaryota</taxon>
        <taxon>Fungi</taxon>
        <taxon>Fungi incertae sedis</taxon>
        <taxon>Zoopagomycota</taxon>
        <taxon>Kickxellomycotina</taxon>
        <taxon>Kickxellomycetes</taxon>
        <taxon>Kickxellales</taxon>
        <taxon>Kickxellaceae</taxon>
        <taxon>Coemansia</taxon>
    </lineage>
</organism>
<evidence type="ECO:0000256" key="1">
    <source>
        <dbReference type="ARBA" id="ARBA00009156"/>
    </source>
</evidence>
<dbReference type="InterPro" id="IPR018485">
    <property type="entry name" value="FGGY_C"/>
</dbReference>
<sequence>MAETTSDTIGPVFLGLDLSTQQLKGVLIGADKCIIREINIPFDERFPHYKTVNGRHTNEDQVTAPVLMWVEAIDALMSEVSKTGLAGQIRGISGAAQQHGSVYWQEQGVDQLKCLDSKRSLKEQLDEVCAFALLDSPIWEDSSTDVQCQELEEAVDGASNLAKITGSVAYERFTGPQIAKVKETQPDVWQNIVRISLVSSFIASVLCGSIVPIDAGDASGTNLYDIQKKEWSTTLCGSIDQDLISLLGAEVVMANEKVGLLSPYFVERYGFTECSVVAFTGDNLSAFAGFESLLDSSQPSFAVISLGTSDTVLFSLTEYPYANDTGPLSAMQHLSGHVLQHPTAPDRYIAMLCYKNGSLARDWVREMFVGQNSTWEHFSDLVTNSVLMAPQRYGFYYLLAEILPKAVGVYRFESAEDGDIFTLSGKRFQRVKMFSDGSDARAILESQTLSMRLDLLHKSDVLPTSVALTGGASKNKALQHTIADVLNVPVLAVCSQSSGDCASGNFEVETPAMPAYGGAIRALQHWKSNEVNDSSDLGDEGKAYTLQQVCTPNNEMHALYLESLESFEFLREQVSRSSQRINYGEQAIIESIKKTTDSDG</sequence>
<dbReference type="GO" id="GO:0005997">
    <property type="term" value="P:xylulose metabolic process"/>
    <property type="evidence" value="ECO:0007669"/>
    <property type="project" value="TreeGrafter"/>
</dbReference>
<evidence type="ECO:0000259" key="7">
    <source>
        <dbReference type="Pfam" id="PF00370"/>
    </source>
</evidence>
<dbReference type="Pfam" id="PF02782">
    <property type="entry name" value="FGGY_C"/>
    <property type="match status" value="1"/>
</dbReference>
<name>A0A9W8G9Q6_9FUNG</name>
<proteinExistence type="inferred from homology"/>
<evidence type="ECO:0000313" key="9">
    <source>
        <dbReference type="EMBL" id="KAJ2678767.1"/>
    </source>
</evidence>
<keyword evidence="6" id="KW-0067">ATP-binding</keyword>
<evidence type="ECO:0000256" key="6">
    <source>
        <dbReference type="RuleBase" id="RU367058"/>
    </source>
</evidence>
<dbReference type="OrthoDB" id="1728974at2759"/>
<dbReference type="InterPro" id="IPR043129">
    <property type="entry name" value="ATPase_NBD"/>
</dbReference>
<feature type="domain" description="Carbohydrate kinase FGGY N-terminal" evidence="7">
    <location>
        <begin position="138"/>
        <end position="287"/>
    </location>
</feature>
<dbReference type="InterPro" id="IPR018484">
    <property type="entry name" value="FGGY_N"/>
</dbReference>
<reference evidence="9" key="1">
    <citation type="submission" date="2022-07" db="EMBL/GenBank/DDBJ databases">
        <title>Phylogenomic reconstructions and comparative analyses of Kickxellomycotina fungi.</title>
        <authorList>
            <person name="Reynolds N.K."/>
            <person name="Stajich J.E."/>
            <person name="Barry K."/>
            <person name="Grigoriev I.V."/>
            <person name="Crous P."/>
            <person name="Smith M.E."/>
        </authorList>
    </citation>
    <scope>NUCLEOTIDE SEQUENCE</scope>
    <source>
        <strain evidence="9">NRRL 3115</strain>
    </source>
</reference>
<dbReference type="EMBL" id="JANBTW010000018">
    <property type="protein sequence ID" value="KAJ2678767.1"/>
    <property type="molecule type" value="Genomic_DNA"/>
</dbReference>
<keyword evidence="3 6" id="KW-0808">Transferase</keyword>
<dbReference type="GO" id="GO:0004856">
    <property type="term" value="F:D-xylulokinase activity"/>
    <property type="evidence" value="ECO:0007669"/>
    <property type="project" value="UniProtKB-UniRule"/>
</dbReference>
<dbReference type="Proteomes" id="UP001151518">
    <property type="component" value="Unassembled WGS sequence"/>
</dbReference>
<dbReference type="InterPro" id="IPR042024">
    <property type="entry name" value="D-XK_euk"/>
</dbReference>
<evidence type="ECO:0000256" key="3">
    <source>
        <dbReference type="ARBA" id="ARBA00022679"/>
    </source>
</evidence>
<accession>A0A9W8G9Q6</accession>
<dbReference type="PANTHER" id="PTHR10196">
    <property type="entry name" value="SUGAR KINASE"/>
    <property type="match status" value="1"/>
</dbReference>